<evidence type="ECO:0000313" key="1">
    <source>
        <dbReference type="EMBL" id="MCS2608413.1"/>
    </source>
</evidence>
<dbReference type="Pfam" id="PF04351">
    <property type="entry name" value="PilP"/>
    <property type="match status" value="1"/>
</dbReference>
<dbReference type="RefSeq" id="WP_259034925.1">
    <property type="nucleotide sequence ID" value="NZ_JAJISC010000002.1"/>
</dbReference>
<keyword evidence="2" id="KW-1185">Reference proteome</keyword>
<name>A0ABT2EA10_9GAMM</name>
<sequence length="176" mass="18865">MSASSRLAISATITLTLSGCMQADEAGIEAALAEIRTHTVTRPLPTLSDRPRVEVATYRGSDQRSPFARDIAPVAASEPGASLETSLWHGDVELAALRLVGTLQMGARRKALVASPVGEVAAVSEGDYLGREQGHVERVEAAALTLSERHFAPAEGWQQRRTTMAMATPSDDNERW</sequence>
<reference evidence="1" key="1">
    <citation type="submission" date="2021-11" db="EMBL/GenBank/DDBJ databases">
        <title>Halomonas sp., isolated from a coastal aquaculture zone in Dongshan Bay.</title>
        <authorList>
            <person name="Lin W."/>
        </authorList>
    </citation>
    <scope>NUCLEOTIDE SEQUENCE</scope>
    <source>
        <strain evidence="1">Yzlin-01</strain>
    </source>
</reference>
<dbReference type="Proteomes" id="UP001165542">
    <property type="component" value="Unassembled WGS sequence"/>
</dbReference>
<comment type="caution">
    <text evidence="1">The sequence shown here is derived from an EMBL/GenBank/DDBJ whole genome shotgun (WGS) entry which is preliminary data.</text>
</comment>
<protein>
    <submittedName>
        <fullName evidence="1">Pilus assembly protein PilP</fullName>
    </submittedName>
</protein>
<evidence type="ECO:0000313" key="2">
    <source>
        <dbReference type="Proteomes" id="UP001165542"/>
    </source>
</evidence>
<dbReference type="PROSITE" id="PS51257">
    <property type="entry name" value="PROKAR_LIPOPROTEIN"/>
    <property type="match status" value="1"/>
</dbReference>
<dbReference type="InterPro" id="IPR007446">
    <property type="entry name" value="PilP"/>
</dbReference>
<dbReference type="Gene3D" id="2.30.30.830">
    <property type="match status" value="1"/>
</dbReference>
<gene>
    <name evidence="1" type="ORF">LLY24_03630</name>
</gene>
<proteinExistence type="predicted"/>
<dbReference type="EMBL" id="JAJISC010000002">
    <property type="protein sequence ID" value="MCS2608413.1"/>
    <property type="molecule type" value="Genomic_DNA"/>
</dbReference>
<organism evidence="1 2">
    <name type="scientific">Halomonas dongshanensis</name>
    <dbReference type="NCBI Taxonomy" id="2890835"/>
    <lineage>
        <taxon>Bacteria</taxon>
        <taxon>Pseudomonadati</taxon>
        <taxon>Pseudomonadota</taxon>
        <taxon>Gammaproteobacteria</taxon>
        <taxon>Oceanospirillales</taxon>
        <taxon>Halomonadaceae</taxon>
        <taxon>Halomonas</taxon>
    </lineage>
</organism>
<accession>A0ABT2EA10</accession>